<dbReference type="Pfam" id="PF06114">
    <property type="entry name" value="Peptidase_M78"/>
    <property type="match status" value="1"/>
</dbReference>
<dbReference type="OrthoDB" id="9796786at2"/>
<evidence type="ECO:0000313" key="3">
    <source>
        <dbReference type="EMBL" id="SHJ23987.1"/>
    </source>
</evidence>
<dbReference type="Gene3D" id="1.10.260.40">
    <property type="entry name" value="lambda repressor-like DNA-binding domains"/>
    <property type="match status" value="1"/>
</dbReference>
<feature type="domain" description="HTH cro/C1-type" evidence="2">
    <location>
        <begin position="19"/>
        <end position="73"/>
    </location>
</feature>
<protein>
    <submittedName>
        <fullName evidence="3">Addiction module antidote protein, HigA family</fullName>
    </submittedName>
</protein>
<dbReference type="SUPFAM" id="SSF47413">
    <property type="entry name" value="lambda repressor-like DNA-binding domains"/>
    <property type="match status" value="1"/>
</dbReference>
<dbReference type="Proteomes" id="UP000184335">
    <property type="component" value="Unassembled WGS sequence"/>
</dbReference>
<evidence type="ECO:0000313" key="4">
    <source>
        <dbReference type="Proteomes" id="UP000184335"/>
    </source>
</evidence>
<dbReference type="PANTHER" id="PTHR43236:SF2">
    <property type="entry name" value="BLL0069 PROTEIN"/>
    <property type="match status" value="1"/>
</dbReference>
<dbReference type="RefSeq" id="WP_073180974.1">
    <property type="nucleotide sequence ID" value="NZ_FQYI01000015.1"/>
</dbReference>
<evidence type="ECO:0000259" key="2">
    <source>
        <dbReference type="PROSITE" id="PS50943"/>
    </source>
</evidence>
<dbReference type="InterPro" id="IPR010359">
    <property type="entry name" value="IrrE_HExxH"/>
</dbReference>
<dbReference type="AlphaFoldDB" id="A0A1M6HP52"/>
<dbReference type="Gene3D" id="1.10.10.2910">
    <property type="match status" value="1"/>
</dbReference>
<dbReference type="SMART" id="SM00530">
    <property type="entry name" value="HTH_XRE"/>
    <property type="match status" value="1"/>
</dbReference>
<dbReference type="PROSITE" id="PS50943">
    <property type="entry name" value="HTH_CROC1"/>
    <property type="match status" value="1"/>
</dbReference>
<accession>A0A1M6HP52</accession>
<dbReference type="InterPro" id="IPR001387">
    <property type="entry name" value="Cro/C1-type_HTH"/>
</dbReference>
<proteinExistence type="inferred from homology"/>
<dbReference type="CDD" id="cd00093">
    <property type="entry name" value="HTH_XRE"/>
    <property type="match status" value="1"/>
</dbReference>
<dbReference type="PANTHER" id="PTHR43236">
    <property type="entry name" value="ANTITOXIN HIGA1"/>
    <property type="match status" value="1"/>
</dbReference>
<dbReference type="InterPro" id="IPR052345">
    <property type="entry name" value="Rad_response_metalloprotease"/>
</dbReference>
<gene>
    <name evidence="3" type="ORF">SAMN05443429_1159</name>
</gene>
<reference evidence="3 4" key="1">
    <citation type="submission" date="2016-11" db="EMBL/GenBank/DDBJ databases">
        <authorList>
            <person name="Jaros S."/>
            <person name="Januszkiewicz K."/>
            <person name="Wedrychowicz H."/>
        </authorList>
    </citation>
    <scope>NUCLEOTIDE SEQUENCE [LARGE SCALE GENOMIC DNA]</scope>
    <source>
        <strain evidence="3 4">DSM 25479</strain>
    </source>
</reference>
<dbReference type="InterPro" id="IPR010982">
    <property type="entry name" value="Lambda_DNA-bd_dom_sf"/>
</dbReference>
<dbReference type="EMBL" id="FQYI01000015">
    <property type="protein sequence ID" value="SHJ23987.1"/>
    <property type="molecule type" value="Genomic_DNA"/>
</dbReference>
<name>A0A1M6HP52_9FLAO</name>
<dbReference type="InterPro" id="IPR013430">
    <property type="entry name" value="Toxin_antidote_HigA"/>
</dbReference>
<keyword evidence="4" id="KW-1185">Reference proteome</keyword>
<dbReference type="GO" id="GO:0003677">
    <property type="term" value="F:DNA binding"/>
    <property type="evidence" value="ECO:0007669"/>
    <property type="project" value="InterPro"/>
</dbReference>
<organism evidence="3 4">
    <name type="scientific">Cruoricaptor ignavus</name>
    <dbReference type="NCBI Taxonomy" id="1118202"/>
    <lineage>
        <taxon>Bacteria</taxon>
        <taxon>Pseudomonadati</taxon>
        <taxon>Bacteroidota</taxon>
        <taxon>Flavobacteriia</taxon>
        <taxon>Flavobacteriales</taxon>
        <taxon>Weeksellaceae</taxon>
        <taxon>Cruoricaptor</taxon>
    </lineage>
</organism>
<sequence>MIPQNEFILDIAFHPGETLAEKLEEINMGPKEFAIRTGKPEKTINAVLKGESAITPDMAILFEDVLQIPARFWLKQQYEYDEYIARQKRQSVIALAKDWARAFPYAEMAKLGWVIPTTKVEEKVVHLFKYFGLSSSEAWEEYFYKQQLKVAFRISLHNTKNPHALSAWIRQGELQANRIEAPAFDKQLLINQLSDIKNVMAAHPQDFFVQLQQLCLKAGVKIIYTPCVKQAPISGATRWINNHPVIQLTGRYNQNDRFWFTFFHEIGHVLLHGKKEIFLEDIEYSDYDKRKEQEADDFAVKWTFSEEQENEVLKNEDLTEREIVEFANKFNTHPAIIIGRLQKKEIIHYSQGRQFFLKLNFNNSNE</sequence>
<dbReference type="NCBIfam" id="TIGR02607">
    <property type="entry name" value="antidote_HigA"/>
    <property type="match status" value="1"/>
</dbReference>
<evidence type="ECO:0000256" key="1">
    <source>
        <dbReference type="ARBA" id="ARBA00007227"/>
    </source>
</evidence>
<comment type="similarity">
    <text evidence="1">Belongs to the short-chain fatty acyl-CoA assimilation regulator (ScfR) family.</text>
</comment>